<dbReference type="Proteomes" id="UP000249293">
    <property type="component" value="Chromosome 3"/>
</dbReference>
<evidence type="ECO:0000256" key="8">
    <source>
        <dbReference type="ARBA" id="ARBA00022946"/>
    </source>
</evidence>
<organism evidence="15 18">
    <name type="scientific">Pichia kudriavzevii</name>
    <name type="common">Yeast</name>
    <name type="synonym">Issatchenkia orientalis</name>
    <dbReference type="NCBI Taxonomy" id="4909"/>
    <lineage>
        <taxon>Eukaryota</taxon>
        <taxon>Fungi</taxon>
        <taxon>Dikarya</taxon>
        <taxon>Ascomycota</taxon>
        <taxon>Saccharomycotina</taxon>
        <taxon>Pichiomycetes</taxon>
        <taxon>Pichiales</taxon>
        <taxon>Pichiaceae</taxon>
        <taxon>Pichia</taxon>
    </lineage>
</organism>
<dbReference type="GO" id="GO:0005524">
    <property type="term" value="F:ATP binding"/>
    <property type="evidence" value="ECO:0007669"/>
    <property type="project" value="UniProtKB-KW"/>
</dbReference>
<dbReference type="Proteomes" id="UP000029867">
    <property type="component" value="Unassembled WGS sequence"/>
</dbReference>
<feature type="domain" description="Tim44-like" evidence="13">
    <location>
        <begin position="250"/>
        <end position="404"/>
    </location>
</feature>
<proteinExistence type="inferred from homology"/>
<dbReference type="GO" id="GO:0005743">
    <property type="term" value="C:mitochondrial inner membrane"/>
    <property type="evidence" value="ECO:0007669"/>
    <property type="project" value="UniProtKB-SubCell"/>
</dbReference>
<dbReference type="GO" id="GO:0030150">
    <property type="term" value="P:protein import into mitochondrial matrix"/>
    <property type="evidence" value="ECO:0007669"/>
    <property type="project" value="InterPro"/>
</dbReference>
<evidence type="ECO:0000313" key="20">
    <source>
        <dbReference type="Proteomes" id="UP000195871"/>
    </source>
</evidence>
<dbReference type="EMBL" id="MQVM01000012">
    <property type="protein sequence ID" value="ONH73851.1"/>
    <property type="molecule type" value="Genomic_DNA"/>
</dbReference>
<evidence type="ECO:0000259" key="13">
    <source>
        <dbReference type="SMART" id="SM00978"/>
    </source>
</evidence>
<evidence type="ECO:0000256" key="6">
    <source>
        <dbReference type="ARBA" id="ARBA00022840"/>
    </source>
</evidence>
<dbReference type="SUPFAM" id="SSF54427">
    <property type="entry name" value="NTF2-like"/>
    <property type="match status" value="1"/>
</dbReference>
<evidence type="ECO:0000256" key="12">
    <source>
        <dbReference type="ARBA" id="ARBA00074309"/>
    </source>
</evidence>
<gene>
    <name evidence="16" type="ORF">BOH78_2790</name>
    <name evidence="14" type="ORF">C5L36_0C05370</name>
    <name evidence="17" type="ORF">CAS74_000548</name>
    <name evidence="15" type="ORF">JL09_g3441</name>
</gene>
<dbReference type="PIRSF" id="PIRSF037871">
    <property type="entry name" value="TIM44"/>
    <property type="match status" value="1"/>
</dbReference>
<evidence type="ECO:0000256" key="9">
    <source>
        <dbReference type="ARBA" id="ARBA00023010"/>
    </source>
</evidence>
<keyword evidence="11" id="KW-0472">Membrane</keyword>
<evidence type="ECO:0000313" key="19">
    <source>
        <dbReference type="Proteomes" id="UP000189274"/>
    </source>
</evidence>
<dbReference type="FunFam" id="3.10.450.240:FF:000002">
    <property type="entry name" value="Mitochondrial import inner membrane translocase subunit TIM44"/>
    <property type="match status" value="1"/>
</dbReference>
<evidence type="ECO:0000256" key="3">
    <source>
        <dbReference type="ARBA" id="ARBA00022448"/>
    </source>
</evidence>
<dbReference type="eggNOG" id="KOG2580">
    <property type="taxonomic scope" value="Eukaryota"/>
</dbReference>
<dbReference type="HOGENOM" id="CLU_020932_2_0_1"/>
<dbReference type="InterPro" id="IPR032710">
    <property type="entry name" value="NTF2-like_dom_sf"/>
</dbReference>
<dbReference type="PROSITE" id="PS51257">
    <property type="entry name" value="PROKAR_LIPOPROTEIN"/>
    <property type="match status" value="1"/>
</dbReference>
<dbReference type="PANTHER" id="PTHR10721">
    <property type="entry name" value="MITOCHONDRIAL IMPORT INNER MEMBRANE TRANSLOCASE SUBUNIT TIM44"/>
    <property type="match status" value="1"/>
</dbReference>
<dbReference type="EMBL" id="NHMM01000001">
    <property type="protein sequence ID" value="OUT24164.1"/>
    <property type="molecule type" value="Genomic_DNA"/>
</dbReference>
<evidence type="ECO:0000256" key="1">
    <source>
        <dbReference type="ARBA" id="ARBA00004637"/>
    </source>
</evidence>
<evidence type="ECO:0000313" key="14">
    <source>
        <dbReference type="EMBL" id="AWU76606.1"/>
    </source>
</evidence>
<evidence type="ECO:0000256" key="10">
    <source>
        <dbReference type="ARBA" id="ARBA00023128"/>
    </source>
</evidence>
<dbReference type="OrthoDB" id="10265990at2759"/>
<dbReference type="EMBL" id="CP028775">
    <property type="protein sequence ID" value="AWU76606.1"/>
    <property type="molecule type" value="Genomic_DNA"/>
</dbReference>
<evidence type="ECO:0000256" key="5">
    <source>
        <dbReference type="ARBA" id="ARBA00022792"/>
    </source>
</evidence>
<dbReference type="GO" id="GO:0051087">
    <property type="term" value="F:protein-folding chaperone binding"/>
    <property type="evidence" value="ECO:0007669"/>
    <property type="project" value="InterPro"/>
</dbReference>
<sequence>MYRHTAARTSVVVGGTLSGCRSFATNSMRLAPKSPMQVFVDTFRKEWKKSTELTDQIKQLKSATDELGDSEAFKRAKEAYDAAQKGKGKLGEGVQKTAKVVGDVAYKAWESPVGQAVKKTAETTANVVDAVVEPVTKTKAYKEVSEVFGEGSSSYGLYESKEERAKRREKELQNKPKLVKKNEEAGNALVATDIKPTSNFKEKLKIKPESTIGKLLLILREKWEEAENPLLVLIRTIFNKIGGLFRETEAAKVVKQFKEFDPAFTSIEFQKQLREYIVPEVVEAYIQGDEAVLKNWFSEAPFNIYAAKQKQLRDQGIFSDGRILDIRGVDIASYKMLEPNNIPVMVIGARVQEINLFRKAKTGELVAGSDEDILMSSYAMVITRVPEEMDNPETEGWKVLEFVRGGSRAYT</sequence>
<evidence type="ECO:0000256" key="7">
    <source>
        <dbReference type="ARBA" id="ARBA00022927"/>
    </source>
</evidence>
<evidence type="ECO:0000256" key="11">
    <source>
        <dbReference type="ARBA" id="ARBA00023136"/>
    </source>
</evidence>
<dbReference type="EMBL" id="JQFK01000037">
    <property type="protein sequence ID" value="KGK37404.1"/>
    <property type="molecule type" value="Genomic_DNA"/>
</dbReference>
<keyword evidence="4" id="KW-0547">Nucleotide-binding</keyword>
<accession>A0A099NZJ5</accession>
<evidence type="ECO:0000256" key="4">
    <source>
        <dbReference type="ARBA" id="ARBA00022741"/>
    </source>
</evidence>
<dbReference type="VEuPathDB" id="FungiDB:C5L36_0C05370"/>
<dbReference type="InterPro" id="IPR007379">
    <property type="entry name" value="Tim44-like_dom"/>
</dbReference>
<comment type="similarity">
    <text evidence="2">Belongs to the Tim44 family.</text>
</comment>
<evidence type="ECO:0000313" key="16">
    <source>
        <dbReference type="EMBL" id="ONH73851.1"/>
    </source>
</evidence>
<reference evidence="19" key="3">
    <citation type="journal article" date="2017" name="Genome Announc.">
        <title>Genome sequences of Cyberlindnera fabianii 65, Pichia kudriavzevii 129, and Saccharomyces cerevisiae 131 isolated from fermented masau fruits in Zimbabwe.</title>
        <authorList>
            <person name="van Rijswijck I.M.H."/>
            <person name="Derks M.F.L."/>
            <person name="Abee T."/>
            <person name="de Ridder D."/>
            <person name="Smid E.J."/>
        </authorList>
    </citation>
    <scope>NUCLEOTIDE SEQUENCE [LARGE SCALE GENOMIC DNA]</scope>
    <source>
        <strain evidence="19">129</strain>
    </source>
</reference>
<dbReference type="Proteomes" id="UP000195871">
    <property type="component" value="Unassembled WGS sequence"/>
</dbReference>
<keyword evidence="10" id="KW-0496">Mitochondrion</keyword>
<evidence type="ECO:0000313" key="21">
    <source>
        <dbReference type="Proteomes" id="UP000249293"/>
    </source>
</evidence>
<evidence type="ECO:0000313" key="15">
    <source>
        <dbReference type="EMBL" id="KGK37404.1"/>
    </source>
</evidence>
<keyword evidence="3" id="KW-0813">Transport</keyword>
<keyword evidence="21" id="KW-1185">Reference proteome</keyword>
<keyword evidence="9" id="KW-0811">Translocation</keyword>
<keyword evidence="6" id="KW-0067">ATP-binding</keyword>
<dbReference type="SMART" id="SM00978">
    <property type="entry name" value="Tim44"/>
    <property type="match status" value="1"/>
</dbReference>
<reference evidence="15" key="2">
    <citation type="submission" date="2014-08" db="EMBL/GenBank/DDBJ databases">
        <title>Exploiting Issatchenkia orientalis SD108 for Succinic Acid Production.</title>
        <authorList>
            <person name="Xiao H."/>
            <person name="Shao Z."/>
            <person name="Jiang Y."/>
            <person name="Dole S."/>
            <person name="Zhao H."/>
        </authorList>
    </citation>
    <scope>NUCLEOTIDE SEQUENCE [LARGE SCALE GENOMIC DNA]</scope>
    <source>
        <strain evidence="15">SD108</strain>
    </source>
</reference>
<reference evidence="17 20" key="5">
    <citation type="submission" date="2017-05" db="EMBL/GenBank/DDBJ databases">
        <title>The Genome Sequence of Candida krusei Ckrusei653.</title>
        <authorList>
            <person name="Cuomo C."/>
            <person name="Forche A."/>
            <person name="Young S."/>
            <person name="Abouelleil A."/>
            <person name="Cao P."/>
            <person name="Chapman S."/>
            <person name="Cusick C."/>
            <person name="Shea T."/>
            <person name="Nusbaum C."/>
            <person name="Birren B."/>
        </authorList>
    </citation>
    <scope>NUCLEOTIDE SEQUENCE [LARGE SCALE GENOMIC DNA]</scope>
    <source>
        <strain evidence="17 20">Ckrusei653</strain>
    </source>
</reference>
<keyword evidence="8" id="KW-0809">Transit peptide</keyword>
<dbReference type="STRING" id="4909.A0A099NZJ5"/>
<dbReference type="InterPro" id="IPR017303">
    <property type="entry name" value="Tim44"/>
</dbReference>
<dbReference type="AlphaFoldDB" id="A0A099NZJ5"/>
<comment type="subcellular location">
    <subcellularLocation>
        <location evidence="1">Mitochondrion inner membrane</location>
        <topology evidence="1">Peripheral membrane protein</topology>
    </subcellularLocation>
</comment>
<keyword evidence="5" id="KW-0999">Mitochondrion inner membrane</keyword>
<dbReference type="Pfam" id="PF04280">
    <property type="entry name" value="Tim44"/>
    <property type="match status" value="1"/>
</dbReference>
<evidence type="ECO:0000313" key="18">
    <source>
        <dbReference type="Proteomes" id="UP000029867"/>
    </source>
</evidence>
<reference evidence="16" key="4">
    <citation type="submission" date="2017-01" db="EMBL/GenBank/DDBJ databases">
        <authorList>
            <person name="Mah S.A."/>
            <person name="Swanson W.J."/>
            <person name="Moy G.W."/>
            <person name="Vacquier V.D."/>
        </authorList>
    </citation>
    <scope>NUCLEOTIDE SEQUENCE [LARGE SCALE GENOMIC DNA]</scope>
    <source>
        <strain evidence="16">129</strain>
    </source>
</reference>
<dbReference type="Gene3D" id="3.10.450.240">
    <property type="match status" value="1"/>
</dbReference>
<reference evidence="14 21" key="6">
    <citation type="submission" date="2018-06" db="EMBL/GenBank/DDBJ databases">
        <title>Population genomics shows no distinction between pathogenic Candida krusei and environmental Pichia kudriavzevii: One species, four names.</title>
        <authorList>
            <person name="Douglass A.P."/>
            <person name="Offei B."/>
            <person name="Braun-Galleani S."/>
            <person name="Coughlan A.Y."/>
            <person name="Martos A."/>
            <person name="Ortiz-Merino R.A."/>
            <person name="Byrne K.P."/>
            <person name="Wolfe K.H."/>
        </authorList>
    </citation>
    <scope>NUCLEOTIDE SEQUENCE [LARGE SCALE GENOMIC DNA]</scope>
    <source>
        <strain evidence="14 21">CBS573</strain>
    </source>
</reference>
<evidence type="ECO:0000256" key="2">
    <source>
        <dbReference type="ARBA" id="ARBA00009597"/>
    </source>
</evidence>
<name>A0A099NZJ5_PICKU</name>
<dbReference type="PANTHER" id="PTHR10721:SF1">
    <property type="entry name" value="MITOCHONDRIAL IMPORT INNER MEMBRANE TRANSLOCASE SUBUNIT TIM44"/>
    <property type="match status" value="1"/>
</dbReference>
<dbReference type="InterPro" id="IPR039544">
    <property type="entry name" value="Tim44-like"/>
</dbReference>
<protein>
    <recommendedName>
        <fullName evidence="12">Mitochondrial import inner membrane translocase subunit TIM44</fullName>
    </recommendedName>
</protein>
<keyword evidence="7" id="KW-0653">Protein transport</keyword>
<dbReference type="Proteomes" id="UP000189274">
    <property type="component" value="Unassembled WGS sequence"/>
</dbReference>
<evidence type="ECO:0000313" key="17">
    <source>
        <dbReference type="EMBL" id="OUT24164.1"/>
    </source>
</evidence>
<reference evidence="18" key="1">
    <citation type="journal article" date="2014" name="Microb. Cell Fact.">
        <title>Exploiting Issatchenkia orientalis SD108 for succinic acid production.</title>
        <authorList>
            <person name="Xiao H."/>
            <person name="Shao Z."/>
            <person name="Jiang Y."/>
            <person name="Dole S."/>
            <person name="Zhao H."/>
        </authorList>
    </citation>
    <scope>NUCLEOTIDE SEQUENCE [LARGE SCALE GENOMIC DNA]</scope>
    <source>
        <strain evidence="18">SD108</strain>
    </source>
</reference>